<protein>
    <submittedName>
        <fullName evidence="2">Chaperone protein DnaJ</fullName>
    </submittedName>
</protein>
<dbReference type="PANTHER" id="PTHR43096:SF48">
    <property type="entry name" value="CHAPERONE PROTEIN DNAJ"/>
    <property type="match status" value="1"/>
</dbReference>
<evidence type="ECO:0000313" key="3">
    <source>
        <dbReference type="Proteomes" id="UP000034108"/>
    </source>
</evidence>
<evidence type="ECO:0000259" key="1">
    <source>
        <dbReference type="Pfam" id="PF01556"/>
    </source>
</evidence>
<sequence>MGAEADIDTLDGKIKIMIPEGVQSGQMIRLKGKGITHLRGGVRGDLYVEVIVTTPTRLSRKQRELLKEFGL</sequence>
<dbReference type="AlphaFoldDB" id="A0A0G0YAX0"/>
<name>A0A0G0YAX0_9BACT</name>
<accession>A0A0G0YAX0</accession>
<dbReference type="GO" id="GO:0042026">
    <property type="term" value="P:protein refolding"/>
    <property type="evidence" value="ECO:0007669"/>
    <property type="project" value="TreeGrafter"/>
</dbReference>
<dbReference type="PATRIC" id="fig|1619048.3.peg.706"/>
<organism evidence="2 3">
    <name type="scientific">Candidatus Magasanikbacteria bacterium GW2011_GWC2_41_17</name>
    <dbReference type="NCBI Taxonomy" id="1619048"/>
    <lineage>
        <taxon>Bacteria</taxon>
        <taxon>Candidatus Magasanikiibacteriota</taxon>
    </lineage>
</organism>
<dbReference type="PANTHER" id="PTHR43096">
    <property type="entry name" value="DNAJ HOMOLOG 1, MITOCHONDRIAL-RELATED"/>
    <property type="match status" value="1"/>
</dbReference>
<dbReference type="Gene3D" id="2.60.260.20">
    <property type="entry name" value="Urease metallochaperone UreE, N-terminal domain"/>
    <property type="match status" value="1"/>
</dbReference>
<proteinExistence type="predicted"/>
<dbReference type="InterPro" id="IPR002939">
    <property type="entry name" value="DnaJ_C"/>
</dbReference>
<dbReference type="Proteomes" id="UP000034108">
    <property type="component" value="Unassembled WGS sequence"/>
</dbReference>
<reference evidence="2 3" key="1">
    <citation type="journal article" date="2015" name="Nature">
        <title>rRNA introns, odd ribosomes, and small enigmatic genomes across a large radiation of phyla.</title>
        <authorList>
            <person name="Brown C.T."/>
            <person name="Hug L.A."/>
            <person name="Thomas B.C."/>
            <person name="Sharon I."/>
            <person name="Castelle C.J."/>
            <person name="Singh A."/>
            <person name="Wilkins M.J."/>
            <person name="Williams K.H."/>
            <person name="Banfield J.F."/>
        </authorList>
    </citation>
    <scope>NUCLEOTIDE SEQUENCE [LARGE SCALE GENOMIC DNA]</scope>
</reference>
<comment type="caution">
    <text evidence="2">The sequence shown here is derived from an EMBL/GenBank/DDBJ whole genome shotgun (WGS) entry which is preliminary data.</text>
</comment>
<dbReference type="InterPro" id="IPR008971">
    <property type="entry name" value="HSP40/DnaJ_pept-bd"/>
</dbReference>
<dbReference type="EMBL" id="LCAV01000030">
    <property type="protein sequence ID" value="KKR97457.1"/>
    <property type="molecule type" value="Genomic_DNA"/>
</dbReference>
<dbReference type="Pfam" id="PF01556">
    <property type="entry name" value="DnaJ_C"/>
    <property type="match status" value="1"/>
</dbReference>
<dbReference type="GO" id="GO:0005737">
    <property type="term" value="C:cytoplasm"/>
    <property type="evidence" value="ECO:0007669"/>
    <property type="project" value="TreeGrafter"/>
</dbReference>
<gene>
    <name evidence="2" type="ORF">UU49_C0030G0011</name>
</gene>
<evidence type="ECO:0000313" key="2">
    <source>
        <dbReference type="EMBL" id="KKR97457.1"/>
    </source>
</evidence>
<dbReference type="STRING" id="1619048.UU49_C0030G0011"/>
<dbReference type="GO" id="GO:0051082">
    <property type="term" value="F:unfolded protein binding"/>
    <property type="evidence" value="ECO:0007669"/>
    <property type="project" value="InterPro"/>
</dbReference>
<feature type="domain" description="Chaperone DnaJ C-terminal" evidence="1">
    <location>
        <begin position="1"/>
        <end position="55"/>
    </location>
</feature>
<dbReference type="SUPFAM" id="SSF49493">
    <property type="entry name" value="HSP40/DnaJ peptide-binding domain"/>
    <property type="match status" value="1"/>
</dbReference>